<dbReference type="GO" id="GO:0003677">
    <property type="term" value="F:DNA binding"/>
    <property type="evidence" value="ECO:0007669"/>
    <property type="project" value="UniProtKB-KW"/>
</dbReference>
<dbReference type="InterPro" id="IPR058532">
    <property type="entry name" value="YjbR/MT2646/Rv2570-like"/>
</dbReference>
<gene>
    <name evidence="1" type="ORF">NM203_28740</name>
</gene>
<protein>
    <submittedName>
        <fullName evidence="1">MmcQ/YjbR family DNA-binding protein</fullName>
    </submittedName>
</protein>
<evidence type="ECO:0000313" key="1">
    <source>
        <dbReference type="EMBL" id="MCP9276181.1"/>
    </source>
</evidence>
<organism evidence="1 2">
    <name type="scientific">Mycolicibacterium arenosum</name>
    <dbReference type="NCBI Taxonomy" id="2952157"/>
    <lineage>
        <taxon>Bacteria</taxon>
        <taxon>Bacillati</taxon>
        <taxon>Actinomycetota</taxon>
        <taxon>Actinomycetes</taxon>
        <taxon>Mycobacteriales</taxon>
        <taxon>Mycobacteriaceae</taxon>
        <taxon>Mycolicibacterium</taxon>
    </lineage>
</organism>
<sequence>MARRRSGCGIADFTDLIDQLDDVARTDHSTYAKFAVSGRTLGYLWPETTTVGLRQTIEEQRALVAERPSVFEVQFTTGTFGWVVVHLAGIQRDELAELTFEAWRLTASEALVTARGDRLPH</sequence>
<proteinExistence type="predicted"/>
<name>A0ABT1MAH6_9MYCO</name>
<evidence type="ECO:0000313" key="2">
    <source>
        <dbReference type="Proteomes" id="UP001651690"/>
    </source>
</evidence>
<reference evidence="1 2" key="1">
    <citation type="submission" date="2022-06" db="EMBL/GenBank/DDBJ databases">
        <title>Mycolicibacterium sp. CAU 1645 isolated from seawater.</title>
        <authorList>
            <person name="Kim W."/>
        </authorList>
    </citation>
    <scope>NUCLEOTIDE SEQUENCE [LARGE SCALE GENOMIC DNA]</scope>
    <source>
        <strain evidence="1 2">CAU 1645</strain>
    </source>
</reference>
<comment type="caution">
    <text evidence="1">The sequence shown here is derived from an EMBL/GenBank/DDBJ whole genome shotgun (WGS) entry which is preliminary data.</text>
</comment>
<dbReference type="Pfam" id="PF04237">
    <property type="entry name" value="YjbR"/>
    <property type="match status" value="1"/>
</dbReference>
<dbReference type="RefSeq" id="WP_255064102.1">
    <property type="nucleotide sequence ID" value="NZ_JANDBD010000015.1"/>
</dbReference>
<dbReference type="EMBL" id="JANDBD010000015">
    <property type="protein sequence ID" value="MCP9276181.1"/>
    <property type="molecule type" value="Genomic_DNA"/>
</dbReference>
<dbReference type="Proteomes" id="UP001651690">
    <property type="component" value="Unassembled WGS sequence"/>
</dbReference>
<keyword evidence="1" id="KW-0238">DNA-binding</keyword>
<accession>A0ABT1MAH6</accession>
<keyword evidence="2" id="KW-1185">Reference proteome</keyword>